<keyword evidence="11" id="KW-1185">Reference proteome</keyword>
<evidence type="ECO:0000256" key="7">
    <source>
        <dbReference type="PIRSR" id="PIRSR602401-1"/>
    </source>
</evidence>
<dbReference type="EMBL" id="BRYA01000141">
    <property type="protein sequence ID" value="GMI41020.1"/>
    <property type="molecule type" value="Genomic_DNA"/>
</dbReference>
<accession>A0A9W7GDJ6</accession>
<dbReference type="PRINTS" id="PR00385">
    <property type="entry name" value="P450"/>
</dbReference>
<dbReference type="InterPro" id="IPR002401">
    <property type="entry name" value="Cyt_P450_E_grp-I"/>
</dbReference>
<keyword evidence="2 7" id="KW-0349">Heme</keyword>
<comment type="caution">
    <text evidence="10">The sequence shown here is derived from an EMBL/GenBank/DDBJ whole genome shotgun (WGS) entry which is preliminary data.</text>
</comment>
<evidence type="ECO:0008006" key="12">
    <source>
        <dbReference type="Google" id="ProtNLM"/>
    </source>
</evidence>
<dbReference type="PRINTS" id="PR00463">
    <property type="entry name" value="EP450I"/>
</dbReference>
<protein>
    <recommendedName>
        <fullName evidence="12">Cytochrome P450</fullName>
    </recommendedName>
</protein>
<evidence type="ECO:0000256" key="4">
    <source>
        <dbReference type="ARBA" id="ARBA00023002"/>
    </source>
</evidence>
<dbReference type="InterPro" id="IPR017972">
    <property type="entry name" value="Cyt_P450_CS"/>
</dbReference>
<evidence type="ECO:0000313" key="11">
    <source>
        <dbReference type="Proteomes" id="UP001165065"/>
    </source>
</evidence>
<evidence type="ECO:0000256" key="5">
    <source>
        <dbReference type="ARBA" id="ARBA00023004"/>
    </source>
</evidence>
<keyword evidence="9" id="KW-0812">Transmembrane</keyword>
<keyword evidence="9" id="KW-1133">Transmembrane helix</keyword>
<dbReference type="Pfam" id="PF00067">
    <property type="entry name" value="p450"/>
    <property type="match status" value="1"/>
</dbReference>
<evidence type="ECO:0000256" key="1">
    <source>
        <dbReference type="ARBA" id="ARBA00010617"/>
    </source>
</evidence>
<dbReference type="GO" id="GO:0005506">
    <property type="term" value="F:iron ion binding"/>
    <property type="evidence" value="ECO:0007669"/>
    <property type="project" value="InterPro"/>
</dbReference>
<comment type="similarity">
    <text evidence="1 8">Belongs to the cytochrome P450 family.</text>
</comment>
<dbReference type="InterPro" id="IPR036396">
    <property type="entry name" value="Cyt_P450_sf"/>
</dbReference>
<dbReference type="GO" id="GO:0004497">
    <property type="term" value="F:monooxygenase activity"/>
    <property type="evidence" value="ECO:0007669"/>
    <property type="project" value="UniProtKB-KW"/>
</dbReference>
<evidence type="ECO:0000256" key="6">
    <source>
        <dbReference type="ARBA" id="ARBA00023033"/>
    </source>
</evidence>
<evidence type="ECO:0000256" key="9">
    <source>
        <dbReference type="SAM" id="Phobius"/>
    </source>
</evidence>
<evidence type="ECO:0000256" key="8">
    <source>
        <dbReference type="RuleBase" id="RU000461"/>
    </source>
</evidence>
<evidence type="ECO:0000256" key="2">
    <source>
        <dbReference type="ARBA" id="ARBA00022617"/>
    </source>
</evidence>
<proteinExistence type="inferred from homology"/>
<dbReference type="PROSITE" id="PS00086">
    <property type="entry name" value="CYTOCHROME_P450"/>
    <property type="match status" value="1"/>
</dbReference>
<dbReference type="PANTHER" id="PTHR24291:SF50">
    <property type="entry name" value="BIFUNCTIONAL ALBAFLAVENONE MONOOXYGENASE_TERPENE SYNTHASE"/>
    <property type="match status" value="1"/>
</dbReference>
<organism evidence="10 11">
    <name type="scientific">Triparma columacea</name>
    <dbReference type="NCBI Taxonomy" id="722753"/>
    <lineage>
        <taxon>Eukaryota</taxon>
        <taxon>Sar</taxon>
        <taxon>Stramenopiles</taxon>
        <taxon>Ochrophyta</taxon>
        <taxon>Bolidophyceae</taxon>
        <taxon>Parmales</taxon>
        <taxon>Triparmaceae</taxon>
        <taxon>Triparma</taxon>
    </lineage>
</organism>
<keyword evidence="6 8" id="KW-0503">Monooxygenase</keyword>
<keyword evidence="4 8" id="KW-0560">Oxidoreductase</keyword>
<dbReference type="PANTHER" id="PTHR24291">
    <property type="entry name" value="CYTOCHROME P450 FAMILY 4"/>
    <property type="match status" value="1"/>
</dbReference>
<dbReference type="GO" id="GO:0020037">
    <property type="term" value="F:heme binding"/>
    <property type="evidence" value="ECO:0007669"/>
    <property type="project" value="InterPro"/>
</dbReference>
<evidence type="ECO:0000313" key="10">
    <source>
        <dbReference type="EMBL" id="GMI41020.1"/>
    </source>
</evidence>
<dbReference type="InterPro" id="IPR001128">
    <property type="entry name" value="Cyt_P450"/>
</dbReference>
<keyword evidence="3 7" id="KW-0479">Metal-binding</keyword>
<dbReference type="Gene3D" id="1.10.630.10">
    <property type="entry name" value="Cytochrome P450"/>
    <property type="match status" value="1"/>
</dbReference>
<feature type="transmembrane region" description="Helical" evidence="9">
    <location>
        <begin position="7"/>
        <end position="25"/>
    </location>
</feature>
<gene>
    <name evidence="10" type="ORF">TrCOL_g10582</name>
</gene>
<feature type="binding site" description="axial binding residue" evidence="7">
    <location>
        <position position="424"/>
    </location>
    <ligand>
        <name>heme</name>
        <dbReference type="ChEBI" id="CHEBI:30413"/>
    </ligand>
    <ligandPart>
        <name>Fe</name>
        <dbReference type="ChEBI" id="CHEBI:18248"/>
    </ligandPart>
</feature>
<keyword evidence="5 7" id="KW-0408">Iron</keyword>
<evidence type="ECO:0000256" key="3">
    <source>
        <dbReference type="ARBA" id="ARBA00022723"/>
    </source>
</evidence>
<dbReference type="GO" id="GO:0016705">
    <property type="term" value="F:oxidoreductase activity, acting on paired donors, with incorporation or reduction of molecular oxygen"/>
    <property type="evidence" value="ECO:0007669"/>
    <property type="project" value="InterPro"/>
</dbReference>
<dbReference type="OrthoDB" id="6480556at2759"/>
<dbReference type="InterPro" id="IPR050196">
    <property type="entry name" value="Cytochrome_P450_Monoox"/>
</dbReference>
<dbReference type="SUPFAM" id="SSF48264">
    <property type="entry name" value="Cytochrome P450"/>
    <property type="match status" value="1"/>
</dbReference>
<dbReference type="Proteomes" id="UP001165065">
    <property type="component" value="Unassembled WGS sequence"/>
</dbReference>
<keyword evidence="9" id="KW-0472">Membrane</keyword>
<dbReference type="AlphaFoldDB" id="A0A9W7GDJ6"/>
<sequence>MLSILGMIGYATLSFLTIITLQWLYELVRLWHIPSSLSLPLIGQLYHPHAPMVMKFLSGMRRKHGKIFSFWPGNTPMVVVMEPKCVRQILTDTKTFVKGSDYSNKFAIVFGEGLVTSNGTKHRQDRSCLAKYFVRSGVENYLGYMVETTQDMIETTLRPVDGSTIDLQEFFHMLALRVFGYFSAGHDYKNDPEAQWINHTVSKGSSIIGEHIVLGLPVWSFIPRIKQLKKDVQKMHAHIEKLIKRRLSDRAAGKPENDDPMKGMLDANLSRKEMYEQFTTLLSAGHDTTAFFGCYMAYMLAQHPEVQQKVKDEVKEVLGGRTDITPEDTKKMTYTANVMKEVLRLYTVIPFVNRTTVTDVKLRDNGLSLPKGTTALVPLCLMNRDGDVWENPNEFNPDRFADLKISDNSAKHGYLPFGYGSRTCIGNTLAMVEGNVMFALLMQKVTFTKIPDFKPKISAGISLVSTNGIRVGVTFDKE</sequence>
<comment type="cofactor">
    <cofactor evidence="7">
        <name>heme</name>
        <dbReference type="ChEBI" id="CHEBI:30413"/>
    </cofactor>
</comment>
<name>A0A9W7GDJ6_9STRA</name>
<reference evidence="11" key="1">
    <citation type="journal article" date="2023" name="Commun. Biol.">
        <title>Genome analysis of Parmales, the sister group of diatoms, reveals the evolutionary specialization of diatoms from phago-mixotrophs to photoautotrophs.</title>
        <authorList>
            <person name="Ban H."/>
            <person name="Sato S."/>
            <person name="Yoshikawa S."/>
            <person name="Yamada K."/>
            <person name="Nakamura Y."/>
            <person name="Ichinomiya M."/>
            <person name="Sato N."/>
            <person name="Blanc-Mathieu R."/>
            <person name="Endo H."/>
            <person name="Kuwata A."/>
            <person name="Ogata H."/>
        </authorList>
    </citation>
    <scope>NUCLEOTIDE SEQUENCE [LARGE SCALE GENOMIC DNA]</scope>
</reference>